<gene>
    <name evidence="3" type="ORF">NU887_09745</name>
</gene>
<dbReference type="Pfam" id="PF02368">
    <property type="entry name" value="Big_2"/>
    <property type="match status" value="1"/>
</dbReference>
<dbReference type="Pfam" id="PF02494">
    <property type="entry name" value="HYR"/>
    <property type="match status" value="4"/>
</dbReference>
<sequence>MKLSYQRQIFLFISIWFAWSQQGFGQQTTVNFDSYIENQGLSNPHVEGELRFEAIKGASATCTVCVGIDINEGKNGGPGLDDSNQEIGGIIGWKISRADDASFQFLSIWLQDRDISNALGTSDSGTIKAFKGGAQVGGTKTINFDSGTSGLKSFATDPDFFDVDYVLIEGVDLFLILDEVTYNDPFVDGDNTAPAVLAINLIGAPLSTATSVTYNVEFSKIAQNVSLDDFELTKTGSANGTIASVTGSNATYSVLVTGLSGEGTIRLDIKAGTDIANENNVSGTAAFTAGQLHNISPCLVEDFEDETDGSKTFSYGGNDFSITGNLEVHTQTPSIGINGSRYVLLNTGSGPYIINSLTKDIGLKKFAVFLSSDDAGNFPTNDGSITVVGKKDGSQVYSITKTSGFPTDFSANSGYYIFDLSTEGGADNSKILIDQLEISLGSAFQYINIDNFEFCIDLDVINPVIENCPTDIIVSNDAGQCGAAVSWTPPTATDNSGAVNFVSNFESGAVFPVGTTEVTYTATDEAGNQATCSFTVKVNDTTPPVPPISPEDLNLQCAGDVPAPYELTAIDNCSGEIKVMPTVTEQSTGPTSVAIKYEWAFIDASGNSVFVVQIINVKDDTAPVPPIAPEDLNLKCGSNIPGSIELTAIDNCDGEITVSPSIQVKPGASPNDFELIYTWTFTDASGNSSSISQTIIVKDDIAPVPPVAPADLNLQCGSEVPPVVDLTAIDNCSGPITVSPTVTITPGASPSDFVEVRTWTFVDEDGNSSSVSQRIVVRDNIPPSFEFCSGDINETVAFGETGKIINFLPAVASDNCSVPAIVLTSGLASGSVFPLGTTTVTYVATDEAGNSAECSFDVTVTADPDIEDPVISNCPPDYFVSNDEGECGAIFRLTEPTATDNSGFVDFVSNFEPGDFFPVGTTRVTYTATDAAGNQATCSFDVTVVDNELPEFGSVSDINVTVPSGQTVTSVSVSEPPVSDNCSATVTGERNDGMQLTDPYPLGETIITWSAKDEAGNEAVEIQQKVIVVEDKQKVTRFVLVNSQTDEDLFEITEGMEIDSDLVKGMQLNIRAETNPSVVGSVFMRITGPVGSTKTENLAPYALFGDSNGNYSGRSLPNGNYTMSAVPYTLSGRSGEEGDALTVNFSIVRPSVPVSGISVDPATAEIATGSTVQLTATIQPSNASNKAVTWGSSDSGIASVDSDGLVTGNTPGQAFITATSLDGGLTASATITVVAVPNLSIVSFTLINSDTDVDMFELSNGMVINQSQINGLKLNVRANTNPSIVGSVYIKLSGPVSRTTTENVAPYALFGDKNGNYSGKSLLPGSYTLTAMAYSESGRKGTAGPEKTITFTIVSNAFRTETETDKPENGVMEDEKPAIEIQGAYTLKAFPNPVQDGRVSIMDSRFREGKVKYILFSITGSKLSEGEAEIGEGKAIRLDFSGNVTQAGMYILILDYDKYPSLQRVQLIFE</sequence>
<dbReference type="PANTHER" id="PTHR24273:SF32">
    <property type="entry name" value="HYALIN"/>
    <property type="match status" value="1"/>
</dbReference>
<dbReference type="SUPFAM" id="SSF49373">
    <property type="entry name" value="Invasin/intimin cell-adhesion fragments"/>
    <property type="match status" value="1"/>
</dbReference>
<protein>
    <submittedName>
        <fullName evidence="3">HYR domain-containing protein</fullName>
    </submittedName>
</protein>
<dbReference type="PROSITE" id="PS50825">
    <property type="entry name" value="HYR"/>
    <property type="match status" value="3"/>
</dbReference>
<dbReference type="InterPro" id="IPR057078">
    <property type="entry name" value="HYR-4C"/>
</dbReference>
<feature type="domain" description="HYR" evidence="2">
    <location>
        <begin position="778"/>
        <end position="862"/>
    </location>
</feature>
<dbReference type="Gene3D" id="2.60.40.1080">
    <property type="match status" value="1"/>
</dbReference>
<name>A0A9X2SYG6_9BACT</name>
<dbReference type="SMART" id="SM00635">
    <property type="entry name" value="BID_2"/>
    <property type="match status" value="1"/>
</dbReference>
<evidence type="ECO:0000313" key="3">
    <source>
        <dbReference type="EMBL" id="MCR9015317.1"/>
    </source>
</evidence>
<dbReference type="EMBL" id="JANSUY010000005">
    <property type="protein sequence ID" value="MCR9015317.1"/>
    <property type="molecule type" value="Genomic_DNA"/>
</dbReference>
<dbReference type="Proteomes" id="UP001142175">
    <property type="component" value="Unassembled WGS sequence"/>
</dbReference>
<dbReference type="InterPro" id="IPR003410">
    <property type="entry name" value="HYR_dom"/>
</dbReference>
<reference evidence="3" key="1">
    <citation type="submission" date="2022-08" db="EMBL/GenBank/DDBJ databases">
        <authorList>
            <person name="Zhang D."/>
        </authorList>
    </citation>
    <scope>NUCLEOTIDE SEQUENCE</scope>
    <source>
        <strain evidence="3">XJ19-11</strain>
    </source>
</reference>
<dbReference type="Gene3D" id="2.60.40.10">
    <property type="entry name" value="Immunoglobulins"/>
    <property type="match status" value="3"/>
</dbReference>
<organism evidence="3 4">
    <name type="scientific">Aquiflexum gelatinilyticum</name>
    <dbReference type="NCBI Taxonomy" id="2961943"/>
    <lineage>
        <taxon>Bacteria</taxon>
        <taxon>Pseudomonadati</taxon>
        <taxon>Bacteroidota</taxon>
        <taxon>Cytophagia</taxon>
        <taxon>Cytophagales</taxon>
        <taxon>Cyclobacteriaceae</taxon>
        <taxon>Aquiflexum</taxon>
    </lineage>
</organism>
<dbReference type="RefSeq" id="WP_258423174.1">
    <property type="nucleotide sequence ID" value="NZ_JANSUY010000005.1"/>
</dbReference>
<dbReference type="InterPro" id="IPR008964">
    <property type="entry name" value="Invasin/intimin_cell_adhesion"/>
</dbReference>
<dbReference type="Pfam" id="PF23237">
    <property type="entry name" value="HYR_4C"/>
    <property type="match status" value="2"/>
</dbReference>
<evidence type="ECO:0000256" key="1">
    <source>
        <dbReference type="ARBA" id="ARBA00022737"/>
    </source>
</evidence>
<feature type="domain" description="HYR" evidence="2">
    <location>
        <begin position="864"/>
        <end position="946"/>
    </location>
</feature>
<keyword evidence="4" id="KW-1185">Reference proteome</keyword>
<feature type="domain" description="HYR" evidence="2">
    <location>
        <begin position="458"/>
        <end position="540"/>
    </location>
</feature>
<dbReference type="PANTHER" id="PTHR24273">
    <property type="entry name" value="FI04643P-RELATED"/>
    <property type="match status" value="1"/>
</dbReference>
<accession>A0A9X2SYG6</accession>
<proteinExistence type="predicted"/>
<comment type="caution">
    <text evidence="3">The sequence shown here is derived from an EMBL/GenBank/DDBJ whole genome shotgun (WGS) entry which is preliminary data.</text>
</comment>
<evidence type="ECO:0000313" key="4">
    <source>
        <dbReference type="Proteomes" id="UP001142175"/>
    </source>
</evidence>
<keyword evidence="1" id="KW-0677">Repeat</keyword>
<dbReference type="InterPro" id="IPR013783">
    <property type="entry name" value="Ig-like_fold"/>
</dbReference>
<dbReference type="InterPro" id="IPR003343">
    <property type="entry name" value="Big_2"/>
</dbReference>
<evidence type="ECO:0000259" key="2">
    <source>
        <dbReference type="PROSITE" id="PS50825"/>
    </source>
</evidence>